<sequence>MKIAISTDGDYVSPHFGRCPSFTLIEIEDGKLLKREVINNPGHSPGFLPQFLFERGVKYLVAGGVGRRAEGFFREKGIAPIVGVAGRVDDVIDRILKGELKGGESLCKPGKGRGYGIEKDECDHSE</sequence>
<reference evidence="2 3" key="1">
    <citation type="submission" date="2017-07" db="EMBL/GenBank/DDBJ databases">
        <title>Recovery of genomes from metagenomes via a dereplication, aggregation, and scoring strategy.</title>
        <authorList>
            <person name="Sieber C.M."/>
            <person name="Probst A.J."/>
            <person name="Sharrar A."/>
            <person name="Thomas B.C."/>
            <person name="Hess M."/>
            <person name="Tringe S.G."/>
            <person name="Banfield J.F."/>
        </authorList>
    </citation>
    <scope>NUCLEOTIDE SEQUENCE [LARGE SCALE GENOMIC DNA]</scope>
    <source>
        <strain evidence="2">JGI_Cruoil_03_44_89</strain>
    </source>
</reference>
<feature type="domain" description="Dinitrogenase iron-molybdenum cofactor biosynthesis" evidence="1">
    <location>
        <begin position="8"/>
        <end position="96"/>
    </location>
</feature>
<protein>
    <submittedName>
        <fullName evidence="2">Dinitrogenase iron-molybdenum cofactor</fullName>
    </submittedName>
</protein>
<gene>
    <name evidence="2" type="ORF">CH333_07715</name>
</gene>
<dbReference type="InterPro" id="IPR033913">
    <property type="entry name" value="MTH1175_dom"/>
</dbReference>
<dbReference type="InterPro" id="IPR003731">
    <property type="entry name" value="Di-Nase_FeMo-co_biosynth"/>
</dbReference>
<evidence type="ECO:0000259" key="1">
    <source>
        <dbReference type="Pfam" id="PF02579"/>
    </source>
</evidence>
<name>A0A235BQU7_UNCW3</name>
<dbReference type="EMBL" id="NOZQ01000174">
    <property type="protein sequence ID" value="OYD14572.1"/>
    <property type="molecule type" value="Genomic_DNA"/>
</dbReference>
<dbReference type="Pfam" id="PF02579">
    <property type="entry name" value="Nitro_FeMo-Co"/>
    <property type="match status" value="1"/>
</dbReference>
<accession>A0A235BQU7</accession>
<dbReference type="SUPFAM" id="SSF53146">
    <property type="entry name" value="Nitrogenase accessory factor-like"/>
    <property type="match status" value="1"/>
</dbReference>
<comment type="caution">
    <text evidence="2">The sequence shown here is derived from an EMBL/GenBank/DDBJ whole genome shotgun (WGS) entry which is preliminary data.</text>
</comment>
<dbReference type="InterPro" id="IPR036105">
    <property type="entry name" value="DiNase_FeMo-co_biosyn_sf"/>
</dbReference>
<organism evidence="2 3">
    <name type="scientific">candidate division WOR-3 bacterium JGI_Cruoil_03_44_89</name>
    <dbReference type="NCBI Taxonomy" id="1973748"/>
    <lineage>
        <taxon>Bacteria</taxon>
        <taxon>Bacteria division WOR-3</taxon>
    </lineage>
</organism>
<dbReference type="Gene3D" id="3.30.420.130">
    <property type="entry name" value="Dinitrogenase iron-molybdenum cofactor biosynthesis domain"/>
    <property type="match status" value="1"/>
</dbReference>
<dbReference type="Proteomes" id="UP000215215">
    <property type="component" value="Unassembled WGS sequence"/>
</dbReference>
<dbReference type="AlphaFoldDB" id="A0A235BQU7"/>
<evidence type="ECO:0000313" key="3">
    <source>
        <dbReference type="Proteomes" id="UP000215215"/>
    </source>
</evidence>
<evidence type="ECO:0000313" key="2">
    <source>
        <dbReference type="EMBL" id="OYD14572.1"/>
    </source>
</evidence>
<dbReference type="PANTHER" id="PTHR42983">
    <property type="entry name" value="DINITROGENASE IRON-MOLYBDENUM COFACTOR PROTEIN-RELATED"/>
    <property type="match status" value="1"/>
</dbReference>
<proteinExistence type="predicted"/>
<dbReference type="CDD" id="cd00851">
    <property type="entry name" value="MTH1175"/>
    <property type="match status" value="1"/>
</dbReference>
<dbReference type="PANTHER" id="PTHR42983:SF1">
    <property type="entry name" value="IRON-MOLYBDENUM PROTEIN"/>
    <property type="match status" value="1"/>
</dbReference>